<dbReference type="Proteomes" id="UP000326169">
    <property type="component" value="Unassembled WGS sequence"/>
</dbReference>
<dbReference type="GeneID" id="301681844"/>
<dbReference type="RefSeq" id="WP_014276968.1">
    <property type="nucleotide sequence ID" value="NZ_BIMW01000048.1"/>
</dbReference>
<protein>
    <submittedName>
        <fullName evidence="1">Uncharacterized protein</fullName>
    </submittedName>
</protein>
<accession>A0A5M3T377</accession>
<reference evidence="1 2" key="1">
    <citation type="journal article" date="2019" name="J Genomics">
        <title>The Draft Genome of a Hydrogen-producing Cyanobacterium, Arthrospira platensis NIES-46.</title>
        <authorList>
            <person name="Suzuki S."/>
            <person name="Yamaguchi H."/>
            <person name="Kawachi M."/>
        </authorList>
    </citation>
    <scope>NUCLEOTIDE SEQUENCE [LARGE SCALE GENOMIC DNA]</scope>
    <source>
        <strain evidence="1 2">NIES-46</strain>
    </source>
</reference>
<gene>
    <name evidence="1" type="ORF">NIES46_09290</name>
</gene>
<comment type="caution">
    <text evidence="1">The sequence shown here is derived from an EMBL/GenBank/DDBJ whole genome shotgun (WGS) entry which is preliminary data.</text>
</comment>
<evidence type="ECO:0000313" key="1">
    <source>
        <dbReference type="EMBL" id="GCE92885.1"/>
    </source>
</evidence>
<proteinExistence type="predicted"/>
<evidence type="ECO:0000313" key="2">
    <source>
        <dbReference type="Proteomes" id="UP000326169"/>
    </source>
</evidence>
<dbReference type="EMBL" id="BIMW01000048">
    <property type="protein sequence ID" value="GCE92885.1"/>
    <property type="molecule type" value="Genomic_DNA"/>
</dbReference>
<name>A0A5M3T377_LIMPL</name>
<keyword evidence="2" id="KW-1185">Reference proteome</keyword>
<organism evidence="1 2">
    <name type="scientific">Limnospira platensis NIES-46</name>
    <dbReference type="NCBI Taxonomy" id="1236695"/>
    <lineage>
        <taxon>Bacteria</taxon>
        <taxon>Bacillati</taxon>
        <taxon>Cyanobacteriota</taxon>
        <taxon>Cyanophyceae</taxon>
        <taxon>Oscillatoriophycideae</taxon>
        <taxon>Oscillatoriales</taxon>
        <taxon>Sirenicapillariaceae</taxon>
        <taxon>Limnospira</taxon>
    </lineage>
</organism>
<sequence>MANLQDKFKQRAALEDAYSNFVEPYVNQVMEIHLNSFLETPPVPVMFAGLGCVSGCLLLTVVYCGCADGHECSDDLPHHFR</sequence>